<dbReference type="InterPro" id="IPR036878">
    <property type="entry name" value="Glu_permease_IIB"/>
</dbReference>
<dbReference type="PROSITE" id="PS51098">
    <property type="entry name" value="PTS_EIIB_TYPE_1"/>
    <property type="match status" value="1"/>
</dbReference>
<dbReference type="FunFam" id="3.30.1360.60:FF:000001">
    <property type="entry name" value="PTS system glucose-specific IIBC component PtsG"/>
    <property type="match status" value="1"/>
</dbReference>
<dbReference type="InterPro" id="IPR010974">
    <property type="entry name" value="PTS_IIBC_nag"/>
</dbReference>
<reference evidence="16 17" key="2">
    <citation type="journal article" date="2013" name="Genome Announc.">
        <title>Genome Sequence of Growth-Improving Paenibacillus mucilaginosus Strain KNP414.</title>
        <authorList>
            <person name="Lu J.J."/>
            <person name="Wang J.F."/>
            <person name="Hu X.F."/>
        </authorList>
    </citation>
    <scope>NUCLEOTIDE SEQUENCE [LARGE SCALE GENOMIC DNA]</scope>
    <source>
        <strain evidence="16 17">KNP414</strain>
    </source>
</reference>
<dbReference type="PROSITE" id="PS51103">
    <property type="entry name" value="PTS_EIIC_TYPE_1"/>
    <property type="match status" value="1"/>
</dbReference>
<sequence>MLASLQKIGKALMLPVAVLPAAAILLRFGNIDYIKDFHMGEGAGGFLNQYIAPFLNAGGSAIFDNLPLIFAVGIAIGLVGDAVAALAAVIAYLVLTSVLSKIPGVFTEMIGKDVKLNMGVLGGILAGVLASYFYKKYHNIKLPDWLGFFSGKRFVPIITSLAMVIVGIVFGIIWGPVQNVLDEFGRWIVGLGGFGALIFGIGNRLLLPFGLHHVLNSIAWFQIGDFTDAAGQVVHGDLTRFFKGDKSAGMFMTGFFPIMMFALPAAALAIVHAARPEKRKAVASIMFGTAFASFLTGITEPLEFAFMFVAPVLYGFHAVMMGVSGYILYVMDVKHGFGFSAGLLDYLINYQLATNPLLIIPVGLVFAVLYYVVFRVLISALKLKTPGREDEEPADAAAPAESGKPAAAAPAAGGKAMALREKAGSVLTSIGGADNVVGLDACITRLRLVVKDDKIVDDKALKALGAAGVMRLGQGAVQVIFGPQSESLKDEINKLM</sequence>
<feature type="transmembrane region" description="Helical" evidence="13">
    <location>
        <begin position="12"/>
        <end position="29"/>
    </location>
</feature>
<dbReference type="KEGG" id="pms:KNP414_06660"/>
<keyword evidence="3" id="KW-1003">Cell membrane</keyword>
<dbReference type="GO" id="GO:0008982">
    <property type="term" value="F:protein-N(PI)-phosphohistidine-sugar phosphotransferase activity"/>
    <property type="evidence" value="ECO:0007669"/>
    <property type="project" value="InterPro"/>
</dbReference>
<evidence type="ECO:0000259" key="14">
    <source>
        <dbReference type="PROSITE" id="PS51098"/>
    </source>
</evidence>
<dbReference type="GO" id="GO:0009401">
    <property type="term" value="P:phosphoenolpyruvate-dependent sugar phosphotransferase system"/>
    <property type="evidence" value="ECO:0007669"/>
    <property type="project" value="UniProtKB-KW"/>
</dbReference>
<evidence type="ECO:0000256" key="4">
    <source>
        <dbReference type="ARBA" id="ARBA00022597"/>
    </source>
</evidence>
<evidence type="ECO:0000256" key="13">
    <source>
        <dbReference type="SAM" id="Phobius"/>
    </source>
</evidence>
<dbReference type="InterPro" id="IPR018113">
    <property type="entry name" value="PTrfase_EIIB_Cys"/>
</dbReference>
<gene>
    <name evidence="16" type="ordered locus">KNP414_06660</name>
</gene>
<dbReference type="GO" id="GO:0005886">
    <property type="term" value="C:plasma membrane"/>
    <property type="evidence" value="ECO:0007669"/>
    <property type="project" value="UniProtKB-SubCell"/>
</dbReference>
<dbReference type="Proteomes" id="UP000006620">
    <property type="component" value="Chromosome"/>
</dbReference>
<evidence type="ECO:0000256" key="12">
    <source>
        <dbReference type="SAM" id="MobiDB-lite"/>
    </source>
</evidence>
<dbReference type="HOGENOM" id="CLU_012312_1_0_9"/>
<feature type="transmembrane region" description="Helical" evidence="13">
    <location>
        <begin position="358"/>
        <end position="378"/>
    </location>
</feature>
<keyword evidence="5" id="KW-0808">Transferase</keyword>
<dbReference type="InterPro" id="IPR003352">
    <property type="entry name" value="PTS_EIIC"/>
</dbReference>
<dbReference type="GO" id="GO:0019866">
    <property type="term" value="C:organelle inner membrane"/>
    <property type="evidence" value="ECO:0007669"/>
    <property type="project" value="InterPro"/>
</dbReference>
<dbReference type="AlphaFoldDB" id="F8F9Y1"/>
<accession>F8F9Y1</accession>
<feature type="transmembrane region" description="Helical" evidence="13">
    <location>
        <begin position="68"/>
        <end position="95"/>
    </location>
</feature>
<feature type="transmembrane region" description="Helical" evidence="13">
    <location>
        <begin position="187"/>
        <end position="207"/>
    </location>
</feature>
<evidence type="ECO:0000256" key="7">
    <source>
        <dbReference type="ARBA" id="ARBA00022692"/>
    </source>
</evidence>
<dbReference type="SUPFAM" id="SSF55604">
    <property type="entry name" value="Glucose permease domain IIB"/>
    <property type="match status" value="1"/>
</dbReference>
<evidence type="ECO:0000256" key="1">
    <source>
        <dbReference type="ARBA" id="ARBA00004651"/>
    </source>
</evidence>
<protein>
    <submittedName>
        <fullName evidence="16">PTS system, N-acetylglucosamine-specific IIBC component</fullName>
    </submittedName>
</protein>
<dbReference type="Pfam" id="PF02378">
    <property type="entry name" value="PTS_EIIC"/>
    <property type="match status" value="1"/>
</dbReference>
<feature type="active site" description="Phosphocysteine intermediate; for EIIB activity" evidence="11">
    <location>
        <position position="442"/>
    </location>
</feature>
<feature type="transmembrane region" description="Helical" evidence="13">
    <location>
        <begin position="281"/>
        <end position="298"/>
    </location>
</feature>
<feature type="transmembrane region" description="Helical" evidence="13">
    <location>
        <begin position="116"/>
        <end position="134"/>
    </location>
</feature>
<keyword evidence="8" id="KW-0418">Kinase</keyword>
<evidence type="ECO:0000256" key="2">
    <source>
        <dbReference type="ARBA" id="ARBA00022448"/>
    </source>
</evidence>
<dbReference type="EMBL" id="CP002869">
    <property type="protein sequence ID" value="AEI45179.1"/>
    <property type="molecule type" value="Genomic_DNA"/>
</dbReference>
<proteinExistence type="predicted"/>
<feature type="region of interest" description="Disordered" evidence="12">
    <location>
        <begin position="389"/>
        <end position="408"/>
    </location>
</feature>
<dbReference type="PANTHER" id="PTHR30009:SF4">
    <property type="entry name" value="PTS SYSTEM N-ACETYLGLUCOSAMINE-SPECIFIC EIICBA COMPONENT"/>
    <property type="match status" value="1"/>
</dbReference>
<keyword evidence="2" id="KW-0813">Transport</keyword>
<keyword evidence="10 13" id="KW-0472">Membrane</keyword>
<dbReference type="GO" id="GO:0015572">
    <property type="term" value="F:N-acetylglucosamine transmembrane transporter activity"/>
    <property type="evidence" value="ECO:0007669"/>
    <property type="project" value="InterPro"/>
</dbReference>
<dbReference type="PANTHER" id="PTHR30009">
    <property type="entry name" value="CYTOCHROME C-TYPE SYNTHESIS PROTEIN AND PTS TRANSMEMBRANE COMPONENT"/>
    <property type="match status" value="1"/>
</dbReference>
<name>F8F9Y1_PAEMK</name>
<evidence type="ECO:0000256" key="10">
    <source>
        <dbReference type="ARBA" id="ARBA00023136"/>
    </source>
</evidence>
<dbReference type="PROSITE" id="PS01035">
    <property type="entry name" value="PTS_EIIB_TYPE_1_CYS"/>
    <property type="match status" value="1"/>
</dbReference>
<evidence type="ECO:0000256" key="6">
    <source>
        <dbReference type="ARBA" id="ARBA00022683"/>
    </source>
</evidence>
<feature type="transmembrane region" description="Helical" evidence="13">
    <location>
        <begin position="304"/>
        <end position="329"/>
    </location>
</feature>
<comment type="subcellular location">
    <subcellularLocation>
        <location evidence="1">Cell membrane</location>
        <topology evidence="1">Multi-pass membrane protein</topology>
    </subcellularLocation>
</comment>
<dbReference type="InterPro" id="IPR001996">
    <property type="entry name" value="PTS_IIB_1"/>
</dbReference>
<reference evidence="17" key="1">
    <citation type="submission" date="2011-06" db="EMBL/GenBank/DDBJ databases">
        <title>Complete genome sequence of Paenibacillus mucilaginosus KNP414.</title>
        <authorList>
            <person name="Wang J."/>
            <person name="Hu S."/>
            <person name="Hu X."/>
            <person name="Zhang B."/>
            <person name="Dong D."/>
            <person name="Zhang S."/>
            <person name="Zhao K."/>
            <person name="Wu D."/>
        </authorList>
    </citation>
    <scope>NUCLEOTIDE SEQUENCE [LARGE SCALE GENOMIC DNA]</scope>
    <source>
        <strain evidence="17">KNP414</strain>
    </source>
</reference>
<evidence type="ECO:0000313" key="17">
    <source>
        <dbReference type="Proteomes" id="UP000006620"/>
    </source>
</evidence>
<evidence type="ECO:0000256" key="5">
    <source>
        <dbReference type="ARBA" id="ARBA00022679"/>
    </source>
</evidence>
<evidence type="ECO:0000256" key="11">
    <source>
        <dbReference type="PROSITE-ProRule" id="PRU00421"/>
    </source>
</evidence>
<dbReference type="CDD" id="cd00212">
    <property type="entry name" value="PTS_IIB_glc"/>
    <property type="match status" value="1"/>
</dbReference>
<dbReference type="Gene3D" id="3.30.1360.60">
    <property type="entry name" value="Glucose permease domain IIB"/>
    <property type="match status" value="1"/>
</dbReference>
<dbReference type="GO" id="GO:0015764">
    <property type="term" value="P:N-acetylglucosamine transport"/>
    <property type="evidence" value="ECO:0007669"/>
    <property type="project" value="TreeGrafter"/>
</dbReference>
<keyword evidence="4" id="KW-0762">Sugar transport</keyword>
<dbReference type="Pfam" id="PF00367">
    <property type="entry name" value="PTS_EIIB"/>
    <property type="match status" value="1"/>
</dbReference>
<organism evidence="16 17">
    <name type="scientific">Paenibacillus mucilaginosus (strain KNP414)</name>
    <dbReference type="NCBI Taxonomy" id="1036673"/>
    <lineage>
        <taxon>Bacteria</taxon>
        <taxon>Bacillati</taxon>
        <taxon>Bacillota</taxon>
        <taxon>Bacilli</taxon>
        <taxon>Bacillales</taxon>
        <taxon>Paenibacillaceae</taxon>
        <taxon>Paenibacillus</taxon>
    </lineage>
</organism>
<dbReference type="GO" id="GO:0016301">
    <property type="term" value="F:kinase activity"/>
    <property type="evidence" value="ECO:0007669"/>
    <property type="project" value="UniProtKB-KW"/>
</dbReference>
<dbReference type="NCBIfam" id="TIGR01998">
    <property type="entry name" value="PTS-II-BC-nag"/>
    <property type="match status" value="1"/>
</dbReference>
<evidence type="ECO:0000256" key="9">
    <source>
        <dbReference type="ARBA" id="ARBA00022989"/>
    </source>
</evidence>
<feature type="transmembrane region" description="Helical" evidence="13">
    <location>
        <begin position="250"/>
        <end position="274"/>
    </location>
</feature>
<feature type="domain" description="PTS EIIC type-1" evidence="15">
    <location>
        <begin position="1"/>
        <end position="390"/>
    </location>
</feature>
<dbReference type="GO" id="GO:0090563">
    <property type="term" value="F:protein-phosphocysteine-sugar phosphotransferase activity"/>
    <property type="evidence" value="ECO:0007669"/>
    <property type="project" value="TreeGrafter"/>
</dbReference>
<feature type="transmembrane region" description="Helical" evidence="13">
    <location>
        <begin position="154"/>
        <end position="175"/>
    </location>
</feature>
<feature type="domain" description="PTS EIIB type-1" evidence="14">
    <location>
        <begin position="420"/>
        <end position="496"/>
    </location>
</feature>
<evidence type="ECO:0000259" key="15">
    <source>
        <dbReference type="PROSITE" id="PS51103"/>
    </source>
</evidence>
<keyword evidence="9 13" id="KW-1133">Transmembrane helix</keyword>
<dbReference type="NCBIfam" id="TIGR00826">
    <property type="entry name" value="EIIB_glc"/>
    <property type="match status" value="1"/>
</dbReference>
<dbReference type="PATRIC" id="fig|1036673.3.peg.6210"/>
<evidence type="ECO:0000256" key="3">
    <source>
        <dbReference type="ARBA" id="ARBA00022475"/>
    </source>
</evidence>
<dbReference type="InterPro" id="IPR050429">
    <property type="entry name" value="PTS_Glucose_EIICBA"/>
</dbReference>
<dbReference type="InterPro" id="IPR013013">
    <property type="entry name" value="PTS_EIIC_1"/>
</dbReference>
<keyword evidence="7 13" id="KW-0812">Transmembrane</keyword>
<evidence type="ECO:0000313" key="16">
    <source>
        <dbReference type="EMBL" id="AEI45179.1"/>
    </source>
</evidence>
<feature type="compositionally biased region" description="Low complexity" evidence="12">
    <location>
        <begin position="395"/>
        <end position="408"/>
    </location>
</feature>
<evidence type="ECO:0000256" key="8">
    <source>
        <dbReference type="ARBA" id="ARBA00022777"/>
    </source>
</evidence>
<keyword evidence="6" id="KW-0598">Phosphotransferase system</keyword>
<dbReference type="RefSeq" id="WP_013920323.1">
    <property type="nucleotide sequence ID" value="NC_015690.1"/>
</dbReference>